<proteinExistence type="inferred from homology"/>
<organism evidence="7">
    <name type="scientific">Araucaria cunninghamii</name>
    <name type="common">Hoop pine</name>
    <name type="synonym">Moreton Bay pine</name>
    <dbReference type="NCBI Taxonomy" id="56994"/>
    <lineage>
        <taxon>Eukaryota</taxon>
        <taxon>Viridiplantae</taxon>
        <taxon>Streptophyta</taxon>
        <taxon>Embryophyta</taxon>
        <taxon>Tracheophyta</taxon>
        <taxon>Spermatophyta</taxon>
        <taxon>Pinopsida</taxon>
        <taxon>Pinidae</taxon>
        <taxon>Conifers II</taxon>
        <taxon>Araucariales</taxon>
        <taxon>Araucariaceae</taxon>
        <taxon>Araucaria</taxon>
    </lineage>
</organism>
<keyword evidence="5 6" id="KW-0472">Membrane</keyword>
<evidence type="ECO:0000256" key="2">
    <source>
        <dbReference type="ARBA" id="ARBA00010199"/>
    </source>
</evidence>
<feature type="transmembrane region" description="Helical" evidence="6">
    <location>
        <begin position="213"/>
        <end position="235"/>
    </location>
</feature>
<feature type="transmembrane region" description="Helical" evidence="6">
    <location>
        <begin position="76"/>
        <end position="98"/>
    </location>
</feature>
<name>A0A0D6R4R5_ARACU</name>
<evidence type="ECO:0000256" key="1">
    <source>
        <dbReference type="ARBA" id="ARBA00004141"/>
    </source>
</evidence>
<feature type="transmembrane region" description="Helical" evidence="6">
    <location>
        <begin position="341"/>
        <end position="366"/>
    </location>
</feature>
<feature type="transmembrane region" description="Helical" evidence="6">
    <location>
        <begin position="297"/>
        <end position="320"/>
    </location>
</feature>
<dbReference type="GO" id="GO:0016020">
    <property type="term" value="C:membrane"/>
    <property type="evidence" value="ECO:0007669"/>
    <property type="project" value="UniProtKB-SubCell"/>
</dbReference>
<reference evidence="7" key="1">
    <citation type="submission" date="2015-03" db="EMBL/GenBank/DDBJ databases">
        <title>A transcriptome of Araucaria cunninghamii, an australian fine timber species.</title>
        <authorList>
            <person name="Jing Yi C.J.Y."/>
            <person name="Yin San L.Y.S."/>
            <person name="Abdul Karim S.S."/>
            <person name="Wan Azmi N.N."/>
            <person name="Hercus R.R."/>
            <person name="Croft L.L."/>
        </authorList>
    </citation>
    <scope>NUCLEOTIDE SEQUENCE</scope>
    <source>
        <strain evidence="7">MI0301</strain>
        <tissue evidence="7">Leaf</tissue>
    </source>
</reference>
<dbReference type="Pfam" id="PF01554">
    <property type="entry name" value="MatE"/>
    <property type="match status" value="2"/>
</dbReference>
<dbReference type="GO" id="GO:1990961">
    <property type="term" value="P:xenobiotic detoxification by transmembrane export across the plasma membrane"/>
    <property type="evidence" value="ECO:0007669"/>
    <property type="project" value="InterPro"/>
</dbReference>
<comment type="subcellular location">
    <subcellularLocation>
        <location evidence="1">Membrane</location>
        <topology evidence="1">Multi-pass membrane protein</topology>
    </subcellularLocation>
</comment>
<comment type="similarity">
    <text evidence="2 6">Belongs to the multi antimicrobial extrusion (MATE) (TC 2.A.66.1) family.</text>
</comment>
<accession>A0A0D6R4R5</accession>
<feature type="transmembrane region" description="Helical" evidence="6">
    <location>
        <begin position="410"/>
        <end position="434"/>
    </location>
</feature>
<dbReference type="PANTHER" id="PTHR11206">
    <property type="entry name" value="MULTIDRUG RESISTANCE PROTEIN"/>
    <property type="match status" value="1"/>
</dbReference>
<evidence type="ECO:0000256" key="5">
    <source>
        <dbReference type="ARBA" id="ARBA00023136"/>
    </source>
</evidence>
<evidence type="ECO:0000256" key="4">
    <source>
        <dbReference type="ARBA" id="ARBA00022989"/>
    </source>
</evidence>
<evidence type="ECO:0000313" key="7">
    <source>
        <dbReference type="EMBL" id="JAG97809.1"/>
    </source>
</evidence>
<protein>
    <recommendedName>
        <fullName evidence="6">Protein DETOXIFICATION</fullName>
    </recommendedName>
    <alternativeName>
        <fullName evidence="6">Multidrug and toxic compound extrusion protein</fullName>
    </alternativeName>
</protein>
<dbReference type="AlphaFoldDB" id="A0A0D6R4R5"/>
<dbReference type="GO" id="GO:0015297">
    <property type="term" value="F:antiporter activity"/>
    <property type="evidence" value="ECO:0007669"/>
    <property type="project" value="InterPro"/>
</dbReference>
<dbReference type="GO" id="GO:0042910">
    <property type="term" value="F:xenobiotic transmembrane transporter activity"/>
    <property type="evidence" value="ECO:0007669"/>
    <property type="project" value="InterPro"/>
</dbReference>
<evidence type="ECO:0000256" key="6">
    <source>
        <dbReference type="RuleBase" id="RU004914"/>
    </source>
</evidence>
<feature type="transmembrane region" description="Helical" evidence="6">
    <location>
        <begin position="110"/>
        <end position="135"/>
    </location>
</feature>
<dbReference type="InterPro" id="IPR002528">
    <property type="entry name" value="MATE_fam"/>
</dbReference>
<dbReference type="NCBIfam" id="TIGR00797">
    <property type="entry name" value="matE"/>
    <property type="match status" value="1"/>
</dbReference>
<keyword evidence="3 6" id="KW-0812">Transmembrane</keyword>
<evidence type="ECO:0000256" key="3">
    <source>
        <dbReference type="ARBA" id="ARBA00022692"/>
    </source>
</evidence>
<feature type="transmembrane region" description="Helical" evidence="6">
    <location>
        <begin position="440"/>
        <end position="466"/>
    </location>
</feature>
<keyword evidence="4 6" id="KW-1133">Transmembrane helix</keyword>
<feature type="transmembrane region" description="Helical" evidence="6">
    <location>
        <begin position="378"/>
        <end position="398"/>
    </location>
</feature>
<feature type="transmembrane region" description="Helical" evidence="6">
    <location>
        <begin position="42"/>
        <end position="64"/>
    </location>
</feature>
<feature type="transmembrane region" description="Helical" evidence="6">
    <location>
        <begin position="155"/>
        <end position="172"/>
    </location>
</feature>
<dbReference type="CDD" id="cd13132">
    <property type="entry name" value="MATE_eukaryotic"/>
    <property type="match status" value="1"/>
</dbReference>
<dbReference type="EMBL" id="GCKF01031249">
    <property type="protein sequence ID" value="JAG97809.1"/>
    <property type="molecule type" value="Transcribed_RNA"/>
</dbReference>
<sequence>MEANPVPAMERPLLEHHHCEGESGSWAFFGLDMEEVKMQMKIAVPMIITNVCQYGVNVVSVMFAGHMGEHELAGAALANSWALVTGYVVIIGMTGALETLCGQAYGAKEYLMLGVYLQASMFVTSVCAFLLTIFWLYSEPILIFIGQDADLCAMATMYLMCLIPGLYAQALLHSLTRFLQTQSVVIPLTMCAICPLILHFFLCYLLVHHTRLGFRGAALANSITLWLMVLCLILYMKLARSCQNTWGGFSPKAFKVVGPFLRLGIQSAVMVCLEYWAFEFLVLVAGLLPDSGMNTSLVAICVNTEALAYMVTFGFSAAVSTRVSNELGAGHLHKAKSAVALTLKFAVLLAATIAVLLLIGCNTWAAAFSDSWRIKENFAAMTPLLATSIFFDAIQGVLSGVARGCGWQHLAAWTNLLGFYVIGMPISVFLAFVLKLHSKGLWTGLVCGISSQTCILLFITLFFTNWSKMVQEAEKRIQIKEAKPKLLTIDP</sequence>
<dbReference type="InterPro" id="IPR045069">
    <property type="entry name" value="MATE_euk"/>
</dbReference>
<feature type="transmembrane region" description="Helical" evidence="6">
    <location>
        <begin position="184"/>
        <end position="207"/>
    </location>
</feature>